<dbReference type="AlphaFoldDB" id="A0A7M7RCH7"/>
<feature type="domain" description="CUB" evidence="5">
    <location>
        <begin position="289"/>
        <end position="403"/>
    </location>
</feature>
<sequence>MRTLMGFCLLVIWLGLVAAKPRPLFLNDGEEKVDWMVEAKSRTRRQSVTSFKEAEQKLRLLRVRMNDIDEDLRPCDEEDVLKGVQCIEEDKCITWDQVCDDVQDCGLQQLGACLNQTVQQYRVEREDLCNGDENRLWCDLKEHIPRRCGEDIDLSERTNKTVRILSPNYPRQYPSDIHCYWMIKTAEGSTLSASFKKFDTEPDYDFFSLGTGEKEDEEDPTKYLIFKHSGPELPDPTSFKIKGDTMWISFRSDDWDNYSGFEVHVADTSVFDPGNVAKSPFPDARNTTCGGTVRLDIDGEETITSPGYPEQYGNYMQCDWLVRIVPGRRIGISFRTFELETNQDFVEIGSGASVGTDLVNGGKLTGHSVPHKAIVIENNVAWIRFTSDPANARRGFSAIVRDQPHNGCGGTIDIPNDGSIVVASPLFPDLGYRVNLNCIWKFTGSEGRTLSVIFKDFATEEKYDTVSAGYGSSPARDGSNYVIKSASGSGLPEPAGFDTPSNEAWIYFRSDSSIIDRGFKVEVSDTSIRPANFTPEVQPTKEPDTNCGGEVVGGSFTTKLVIDSPGGSTYRKFLDCLWEIEIPFGGQIRLFFPQFQTEQYRDIVIVGNGTDYEDNESIFITHSGRKKPKEVLTYANNLWVRFTTDSDYELSGWTMVVEAIPYTNCSGHLSIPPEGSITIGSPNFPYNYNNGETCYYQIIGAPGKRILVNFLEFNTERDFRDVMNIGDGCFLASGDIIVRNHSGHGLPDPGRYFSRQNAVWMTFQTSDFSDYKGWLINFADAKTPADAGAECEVFVPPTQPPATTKEPYQPIIYGADEIWSGLGPIPAWYDDLNPDADGAGDGDTNTMTDFEYSSPVEERVVEGSVPADSA</sequence>
<evidence type="ECO:0000313" key="7">
    <source>
        <dbReference type="Proteomes" id="UP000007110"/>
    </source>
</evidence>
<keyword evidence="7" id="KW-1185">Reference proteome</keyword>
<keyword evidence="4" id="KW-0732">Signal</keyword>
<proteinExistence type="predicted"/>
<evidence type="ECO:0000256" key="1">
    <source>
        <dbReference type="ARBA" id="ARBA00023157"/>
    </source>
</evidence>
<dbReference type="InParanoid" id="A0A7M7RCH7"/>
<dbReference type="PANTHER" id="PTHR24255:SF36">
    <property type="entry name" value="CUB DOMAIN-CONTAINING PROTEIN"/>
    <property type="match status" value="1"/>
</dbReference>
<dbReference type="Gene3D" id="2.60.120.290">
    <property type="entry name" value="Spermadhesin, CUB domain"/>
    <property type="match status" value="5"/>
</dbReference>
<keyword evidence="1" id="KW-1015">Disulfide bond</keyword>
<feature type="chain" id="PRO_5029757881" description="CUB domain-containing protein" evidence="4">
    <location>
        <begin position="20"/>
        <end position="870"/>
    </location>
</feature>
<name>A0A7M7RCH7_STRPU</name>
<dbReference type="Pfam" id="PF00431">
    <property type="entry name" value="CUB"/>
    <property type="match status" value="5"/>
</dbReference>
<evidence type="ECO:0000259" key="5">
    <source>
        <dbReference type="PROSITE" id="PS01180"/>
    </source>
</evidence>
<dbReference type="InterPro" id="IPR035914">
    <property type="entry name" value="Sperma_CUB_dom_sf"/>
</dbReference>
<dbReference type="GeneID" id="578723"/>
<dbReference type="KEGG" id="spu:578723"/>
<dbReference type="InterPro" id="IPR000859">
    <property type="entry name" value="CUB_dom"/>
</dbReference>
<dbReference type="EnsemblMetazoa" id="XM_778878">
    <property type="protein sequence ID" value="XP_783971"/>
    <property type="gene ID" value="LOC578723"/>
</dbReference>
<evidence type="ECO:0000256" key="4">
    <source>
        <dbReference type="SAM" id="SignalP"/>
    </source>
</evidence>
<dbReference type="OrthoDB" id="10009301at2759"/>
<reference evidence="6" key="2">
    <citation type="submission" date="2021-01" db="UniProtKB">
        <authorList>
            <consortium name="EnsemblMetazoa"/>
        </authorList>
    </citation>
    <scope>IDENTIFICATION</scope>
</reference>
<feature type="domain" description="CUB" evidence="5">
    <location>
        <begin position="408"/>
        <end position="526"/>
    </location>
</feature>
<reference evidence="7" key="1">
    <citation type="submission" date="2015-02" db="EMBL/GenBank/DDBJ databases">
        <title>Genome sequencing for Strongylocentrotus purpuratus.</title>
        <authorList>
            <person name="Murali S."/>
            <person name="Liu Y."/>
            <person name="Vee V."/>
            <person name="English A."/>
            <person name="Wang M."/>
            <person name="Skinner E."/>
            <person name="Han Y."/>
            <person name="Muzny D.M."/>
            <person name="Worley K.C."/>
            <person name="Gibbs R.A."/>
        </authorList>
    </citation>
    <scope>NUCLEOTIDE SEQUENCE</scope>
</reference>
<dbReference type="SMART" id="SM00042">
    <property type="entry name" value="CUB"/>
    <property type="match status" value="5"/>
</dbReference>
<protein>
    <recommendedName>
        <fullName evidence="5">CUB domain-containing protein</fullName>
    </recommendedName>
</protein>
<accession>A0A7M7RCH7</accession>
<comment type="caution">
    <text evidence="2">Lacks conserved residue(s) required for the propagation of feature annotation.</text>
</comment>
<dbReference type="PROSITE" id="PS01180">
    <property type="entry name" value="CUB"/>
    <property type="match status" value="5"/>
</dbReference>
<feature type="region of interest" description="Disordered" evidence="3">
    <location>
        <begin position="832"/>
        <end position="870"/>
    </location>
</feature>
<feature type="domain" description="CUB" evidence="5">
    <location>
        <begin position="148"/>
        <end position="268"/>
    </location>
</feature>
<feature type="signal peptide" evidence="4">
    <location>
        <begin position="1"/>
        <end position="19"/>
    </location>
</feature>
<dbReference type="SUPFAM" id="SSF49854">
    <property type="entry name" value="Spermadhesin, CUB domain"/>
    <property type="match status" value="5"/>
</dbReference>
<dbReference type="PANTHER" id="PTHR24255">
    <property type="entry name" value="COMPLEMENT COMPONENT 1, S SUBCOMPONENT-RELATED"/>
    <property type="match status" value="1"/>
</dbReference>
<feature type="domain" description="CUB" evidence="5">
    <location>
        <begin position="665"/>
        <end position="781"/>
    </location>
</feature>
<evidence type="ECO:0000313" key="6">
    <source>
        <dbReference type="EnsemblMetazoa" id="XP_783971"/>
    </source>
</evidence>
<dbReference type="RefSeq" id="XP_783971.4">
    <property type="nucleotide sequence ID" value="XM_778878.5"/>
</dbReference>
<dbReference type="OMA" id="NEMWIHF"/>
<dbReference type="CDD" id="cd00041">
    <property type="entry name" value="CUB"/>
    <property type="match status" value="5"/>
</dbReference>
<evidence type="ECO:0000256" key="2">
    <source>
        <dbReference type="PROSITE-ProRule" id="PRU00059"/>
    </source>
</evidence>
<evidence type="ECO:0000256" key="3">
    <source>
        <dbReference type="SAM" id="MobiDB-lite"/>
    </source>
</evidence>
<organism evidence="6 7">
    <name type="scientific">Strongylocentrotus purpuratus</name>
    <name type="common">Purple sea urchin</name>
    <dbReference type="NCBI Taxonomy" id="7668"/>
    <lineage>
        <taxon>Eukaryota</taxon>
        <taxon>Metazoa</taxon>
        <taxon>Echinodermata</taxon>
        <taxon>Eleutherozoa</taxon>
        <taxon>Echinozoa</taxon>
        <taxon>Echinoidea</taxon>
        <taxon>Euechinoidea</taxon>
        <taxon>Echinacea</taxon>
        <taxon>Camarodonta</taxon>
        <taxon>Echinidea</taxon>
        <taxon>Strongylocentrotidae</taxon>
        <taxon>Strongylocentrotus</taxon>
    </lineage>
</organism>
<dbReference type="FunFam" id="2.60.120.290:FF:000056">
    <property type="entry name" value="C-type LECtin"/>
    <property type="match status" value="1"/>
</dbReference>
<feature type="domain" description="CUB" evidence="5">
    <location>
        <begin position="547"/>
        <end position="660"/>
    </location>
</feature>
<dbReference type="Proteomes" id="UP000007110">
    <property type="component" value="Unassembled WGS sequence"/>
</dbReference>